<name>A0A4R6DU69_9RHOO</name>
<dbReference type="OrthoDB" id="197257at2"/>
<organism evidence="3 4">
    <name type="scientific">Azoarcus indigens</name>
    <dbReference type="NCBI Taxonomy" id="29545"/>
    <lineage>
        <taxon>Bacteria</taxon>
        <taxon>Pseudomonadati</taxon>
        <taxon>Pseudomonadota</taxon>
        <taxon>Betaproteobacteria</taxon>
        <taxon>Rhodocyclales</taxon>
        <taxon>Zoogloeaceae</taxon>
        <taxon>Azoarcus</taxon>
    </lineage>
</organism>
<dbReference type="InterPro" id="IPR021728">
    <property type="entry name" value="DUF3300"/>
</dbReference>
<gene>
    <name evidence="3" type="ORF">C7389_114108</name>
</gene>
<accession>A0A4R6DU69</accession>
<evidence type="ECO:0000256" key="2">
    <source>
        <dbReference type="SAM" id="SignalP"/>
    </source>
</evidence>
<proteinExistence type="predicted"/>
<feature type="compositionally biased region" description="Basic and acidic residues" evidence="1">
    <location>
        <begin position="425"/>
        <end position="445"/>
    </location>
</feature>
<keyword evidence="2" id="KW-0732">Signal</keyword>
<evidence type="ECO:0000256" key="1">
    <source>
        <dbReference type="SAM" id="MobiDB-lite"/>
    </source>
</evidence>
<dbReference type="PANTHER" id="PTHR40269">
    <property type="entry name" value="OUTER MEMBRANE PROTEIN-RELATED"/>
    <property type="match status" value="1"/>
</dbReference>
<feature type="compositionally biased region" description="Basic and acidic residues" evidence="1">
    <location>
        <begin position="490"/>
        <end position="503"/>
    </location>
</feature>
<dbReference type="PANTHER" id="PTHR40269:SF1">
    <property type="entry name" value="OUTER MEMBRANE PROTEIN"/>
    <property type="match status" value="1"/>
</dbReference>
<dbReference type="AlphaFoldDB" id="A0A4R6DU69"/>
<feature type="compositionally biased region" description="Basic and acidic residues" evidence="1">
    <location>
        <begin position="329"/>
        <end position="350"/>
    </location>
</feature>
<feature type="region of interest" description="Disordered" evidence="1">
    <location>
        <begin position="276"/>
        <end position="547"/>
    </location>
</feature>
<protein>
    <submittedName>
        <fullName evidence="3">Uncharacterized protein DUF3300</fullName>
    </submittedName>
</protein>
<evidence type="ECO:0000313" key="3">
    <source>
        <dbReference type="EMBL" id="TDN48721.1"/>
    </source>
</evidence>
<evidence type="ECO:0000313" key="4">
    <source>
        <dbReference type="Proteomes" id="UP000295129"/>
    </source>
</evidence>
<reference evidence="3 4" key="1">
    <citation type="submission" date="2019-03" db="EMBL/GenBank/DDBJ databases">
        <title>Genomic Encyclopedia of Type Strains, Phase IV (KMG-IV): sequencing the most valuable type-strain genomes for metagenomic binning, comparative biology and taxonomic classification.</title>
        <authorList>
            <person name="Goeker M."/>
        </authorList>
    </citation>
    <scope>NUCLEOTIDE SEQUENCE [LARGE SCALE GENOMIC DNA]</scope>
    <source>
        <strain evidence="3 4">DSM 12121</strain>
    </source>
</reference>
<dbReference type="Proteomes" id="UP000295129">
    <property type="component" value="Unassembled WGS sequence"/>
</dbReference>
<sequence>MRRFLRDVARGLLVTLCLLMTAHAQQDEDRLARMDQLLAPIALYPDALLNQILMASTYPADVIEAAGWSRANPELSGDEAVRAVSRYDWDPSVQSLVAFPQVLATLESQPDWVQELGDAFLAEPGLVMDRVQYLRLQARRSGKLVSNTRQRVIVENGPANGVRREVIVIESVRPTVVYVPVYDPVVVFGPWWWPAFPPYHFAPPPRYGMSLQFYGGIGFGVGVFITDALWSHSDWHRRYVLIDVPRYNRLYRAHPLPPAYDRRPWTHDPAHRGGVAYRDLKERDRFMPAPGFGGTARPDGRRDNRPDGAPGLRPDKQPPRPGEGWRSAARADDSRQAQRERAQEMFRERGGFGSPDGNEERRNRGNDEFRRNDAPQPGRRLETARPGEERRPAEERGRGNDDRRERARPDPGPAFGGHGANLSERPGRGSEGARQEDRRGPDRRVTATRPPEARPTPGPDFRPAAGFTPGYGRNGHPQGVERGNGGPPREGGRPEAGAQERRAGPPPAAQREETHGGPPRGDREGRGDGGGRPNPGNRPEARNNNDR</sequence>
<dbReference type="EMBL" id="SNVV01000014">
    <property type="protein sequence ID" value="TDN48721.1"/>
    <property type="molecule type" value="Genomic_DNA"/>
</dbReference>
<keyword evidence="4" id="KW-1185">Reference proteome</keyword>
<comment type="caution">
    <text evidence="3">The sequence shown here is derived from an EMBL/GenBank/DDBJ whole genome shotgun (WGS) entry which is preliminary data.</text>
</comment>
<feature type="signal peptide" evidence="2">
    <location>
        <begin position="1"/>
        <end position="24"/>
    </location>
</feature>
<dbReference type="RefSeq" id="WP_133593352.1">
    <property type="nucleotide sequence ID" value="NZ_SNVV01000014.1"/>
</dbReference>
<feature type="chain" id="PRO_5020382068" evidence="2">
    <location>
        <begin position="25"/>
        <end position="547"/>
    </location>
</feature>
<feature type="compositionally biased region" description="Basic and acidic residues" evidence="1">
    <location>
        <begin position="510"/>
        <end position="529"/>
    </location>
</feature>
<feature type="compositionally biased region" description="Basic and acidic residues" evidence="1">
    <location>
        <begin position="358"/>
        <end position="409"/>
    </location>
</feature>
<dbReference type="Pfam" id="PF11737">
    <property type="entry name" value="DUF3300"/>
    <property type="match status" value="1"/>
</dbReference>